<dbReference type="NCBIfam" id="TIGR03696">
    <property type="entry name" value="Rhs_assc_core"/>
    <property type="match status" value="1"/>
</dbReference>
<dbReference type="InterPro" id="IPR050708">
    <property type="entry name" value="T6SS_VgrG/RHS"/>
</dbReference>
<name>A0A967E6B2_9FLAO</name>
<feature type="chain" id="PRO_5037237828" description="DUF6443 domain-containing protein" evidence="1">
    <location>
        <begin position="27"/>
        <end position="3539"/>
    </location>
</feature>
<comment type="caution">
    <text evidence="3">The sequence shown here is derived from an EMBL/GenBank/DDBJ whole genome shotgun (WGS) entry which is preliminary data.</text>
</comment>
<feature type="domain" description="DUF6443" evidence="2">
    <location>
        <begin position="319"/>
        <end position="429"/>
    </location>
</feature>
<reference evidence="3" key="2">
    <citation type="submission" date="2020-03" db="EMBL/GenBank/DDBJ databases">
        <title>Flavobacteriaceae bacterium strain TP-CH-4, a member of the family Flavobacteriaceae isolated from a deep-sea seamount.</title>
        <authorList>
            <person name="Zhang D.-C."/>
        </authorList>
    </citation>
    <scope>NUCLEOTIDE SEQUENCE</scope>
    <source>
        <strain evidence="3">TP-CH-4</strain>
    </source>
</reference>
<gene>
    <name evidence="3" type="ORF">FK220_006515</name>
</gene>
<dbReference type="NCBIfam" id="NF045639">
    <property type="entry name" value="GCX_COOH"/>
    <property type="match status" value="1"/>
</dbReference>
<dbReference type="InterPro" id="IPR022385">
    <property type="entry name" value="Rhs_assc_core"/>
</dbReference>
<sequence length="3539" mass="390969">MFTIIKNQPGKALFIICMLLVSILQAQDKATFTSAEIGAVVGTSSPLQYVTPNLDGTSVVNTGPMGYVSLLIDQEIPVSDRYSYALRLTVTPATASGAYDGSPYEVTLTIENNNTPGAGSTAVDISKHIASGAYGASVVLEEGVYTDLSDNSTSSLVPANVVLEIGFSAETYTELSGTVPNPGVLPIFNNQEVRISWDPVPGAVSYDVEWTWVDGYDASFDTPLRAMNDIPFTKRDYELNSTRVQTTDTDYEIPLIYSKGYLIYRVRAVGRYLENPSKYKFGLWSRGDGNELTVADWMPYVYTIDPSLDHQTDKNWQFQASYAEDGKKKEVVSYFDGTLRNRQTVTKINSDENVIVGEVIYDAQGRPAVEVLPVPVAQDAIGYLDRFSVNKNDSIYSFQDFDRDSRNKLDIYTDAKGMSTAYGASKYYSPSNDIDSPFKNRIPDAREHPFSQIEYMPDNTGRIRRKSGVGVEHQLGSRHEMEYDYGTPTQKELNRLFGYSVGHFSHYKKNTVIDPNRQVSVSYIDPQGRTIATALVGKSPDTMDALDDEVNGDHQQVSSDLLGKLTVGATDTPTDNNERRGTQTFGALADALVFSATKVAPEDEDRTFSYSLQQTDFGYQCANGTLNYPVIYDLFLDVLDRDGLSVVDRTDFDAGNFTVSLDRGSFSIVKSLVVNADTLEGYADDYITRLTTPGDACYIDPTVAEPFLELITDGCFTSCADCENALFAQYASAEDYAAQKILEYDFSTLETFLTPEEVDEEEARLLATYTAQWTELLVACNAPCEDGEDLTGLSSTEVIAGSASCEIARTMLLNDMKPTGQYGANPSTLTPNSQGGEDVQVDTPVYLNIFNIDNAISGAETDTDSGLFNSWRNPRHPVYDGLAPGTELFTEGHYYNEDGTISYVRVTETLNDDGTMSYNPPIQDDVPKLPATQNTDTDEYLVEPQYLELSSDFIKSGIWQDEWAESLIVYHPEYCYLQYAEALCSMTNSVPNANGIMNPDGYDQFLRSGLQTYVDAGDWATGTTIMDRDPFFTASIPSLLGDIRFDLRIDLMDAMMADYNGTGKTLEEYAYSIVKCNSISEECPSGSPTSLSVAEREEYWGIFKANYINLKQTVQTLFGNIYAKRTNCYNGCIGEEEAPVDLMSVIGEYSFTTKNTLAGVIPSGGSPVCESDGPIRAEYVGKEKRFKPSDNLYDSGKDAADVVADLAELTGYEYYVETGVCPLARDLQVFLEFAFIDFVSEGINRNGAFTGKYLTRELYQDLGGELPQATPINLTSTPNGTQLTLSFGVGEIPITVNLLSGSQSWSNYGTWVITKVNNLKGDYDQGNEQFTFTAVAQVRSSLADPTYEEVIIGGTTQARIARCTISPENGSVGQYLGDGGSAGPLGDCNKERRFSEAFVRLLNALYASGDIDESGVALNGVPEYSDSYLSDFFNNGTATWSADLPGNIYYLNVGGLDRVVLTLEDDLPATGIKVYTGMGLTYEYNDLGQITQQNARVTYLDLGNIKRSLTGTLNQAGIPDKTLINFLCCPEDDINDLVGEDDVVCETEDLELATQFANEFRLLFNALINNGAMDNLGTLISLKDYPEFTPFLQEFLTIQTASYCSKPNNLCNEALDYTNLDHVFAAINFGFGSVFFEIYFDRIHKIYLPISPPPNFRNLDAIDNLVYKPETSSNFRSAFEIALNVDGVISNINTNINQVVVNVPSQNTNQKINFECDILSAYIDFPIQGDPDDLDNVDIDLCSNAIVENTIEDLFKELFNDVIDAENESRPVSETFLDNIFYGNFNLVDRVGQVINADYPSLEYPNDFSSYSISNPFPAEGKPTYGVNVQFTRRNPANKRILLDFNFWPDFFDIAEILDVKILKSATKGDLYSNAKTFLTIDYVDNNGEVKSRKNVSLLIGYIDGSIYYSYICDLLSSDLDPVDPQPSICTDILATNPRVQACLPADPEEEIYETYLEDIFSEIPIASVTGSSSTVRQDLRVNSNYNFNGFLTDPGLELQKRVKVIIGQSSMTTDPVPSDFVWYRYAPVVPNLLSVAYGWDFTNSPQNSYGVSFDLYVFSDLANLTSFTAAEMATISRIAQFDIDDTSVNSKRENFGKIIYEDTSGNCQTAGVIFVMNIIEPSTQRGLFLCDEFFNISLNGVAKGTSDGKKGISLASKSLTPPRETCSTSFCIPPVPDPVSCTDAYPVYVDLMSAVQVPSEAVVSEADFCNSSFQYLVSDYAEYLRAFGMVSFTRDAQNNIISIQGLDTAVANLEYMGIARFGATEFNYGYPDMVSIINAYRDHVDTASEADRLGWAAYTSDYLSQPGNESICVPRPFPVDFGTLSVDPPTPNCEQFKASVVEAYTNDTYANILANKREEFINAYLEHALSTPVENFTMTYADKEYQYTLYYYDQAGNLVQTVPPEGVNRFSETDLNAGLNDDINTHRANDVAAEDPNLLPDHDLKTEYRYNSLNQLVWQYTPDGGETRFAYDRLGRIIASQNAKQAGTGRFSYTTYDFLGRIVEAGEMAPYVAIEIEETTGKLRYSGDGTYVDTADDANPFPRNVSDTQYEVTKTTYSTPVSFAAEIFDTVDATNNTADNSRNRVTAVYYYDQQDATTNQASYDNAMFYHYDIHGNVQELVQHNKLMVIDASNPRSGMKKVLYEYDLISGNVNQVTYQNGEADMFAHRYTYDADNRITLVETSSDGMIWEKDATYAYYAHGPLARTVIGDKEVQGMDYAYTLQGWLKGVNSESLEASADMGGDGAQVARDAMGYSLGYYENDYQPIGTVDAFGYSANASSATNLYNGNIKQMVTSLLDNDESLLASQMNHYTYDQLNRIKSFQGNNLTSGGLNGTTYSADYTYDNNGNLLTLDREAISNTPMDQLNYEYKTKLNPRTGLQERTNQLDRVIDGIGDAGLGDLASQGVNNYEYDAIGQLTKDEAENITNIDWRVDGKVRTVTKNVAGVESNITFQYDGLGNRIAKTVVEDNTTTLYVRDAQGNVLAVYDSQSDGNPGTGGTGDVEPFWDLGALLVGAGQSAVFEALNYINVFTTSTTSENVVEATGTLRLSAGQEITLGPNFHAKEGSDFLAEIKDFGDVVTQEGLFLTEHHIYGSARLGMEQKRLEITEAGTTRDVFENQVGDKRYELSNHLGNVLSVVTDRKLNEDGSYSPDVVAYNDYYPFGMLMPGRKGNSSDYRYGFQGQEKDDEIKGEGNSVNFTFRMYDSRVGRFFTVDPLSKKYPFYSPYTFSGNKVIAYKELEGGEELIAMTPPDQSKSLFSTVDGDQILISTVIFSAESLGEKATAASFSIAYKKLKDGKLKASNGKVYTTTRMVIRDIALIDGTIAENVIIGQNFGNKEFTTKGINQIEALRSRNLSLLGKTLENAGYIWDGAQLVKEAGNNGGQINANSLLQTGVTTYLATYAGSALGSFGVGVLGSIVLKIGEDAAQEEVDKITDELNNTVLAVSRSKGLYDTSKFVQSYYKLDFDVVTMPSLVLAKYLTGQIKTMDELRDEIAKDENLELDHDSGMLIKYEDDNISVHRIYINAEDSKPFQSEDGG</sequence>
<accession>A0A967E6B2</accession>
<dbReference type="PANTHER" id="PTHR32305">
    <property type="match status" value="1"/>
</dbReference>
<dbReference type="InterPro" id="IPR055015">
    <property type="entry name" value="GCX_COOH"/>
</dbReference>
<proteinExistence type="predicted"/>
<dbReference type="Proteomes" id="UP000707206">
    <property type="component" value="Unassembled WGS sequence"/>
</dbReference>
<feature type="signal peptide" evidence="1">
    <location>
        <begin position="1"/>
        <end position="26"/>
    </location>
</feature>
<reference evidence="3" key="1">
    <citation type="submission" date="2019-07" db="EMBL/GenBank/DDBJ databases">
        <authorList>
            <person name="De-Chao Zhang Q."/>
        </authorList>
    </citation>
    <scope>NUCLEOTIDE SEQUENCE</scope>
    <source>
        <strain evidence="3">TP-CH-4</strain>
    </source>
</reference>
<dbReference type="InterPro" id="IPR045619">
    <property type="entry name" value="DUF6443"/>
</dbReference>
<dbReference type="RefSeq" id="WP_152573441.1">
    <property type="nucleotide sequence ID" value="NZ_VIKU02000001.1"/>
</dbReference>
<keyword evidence="4" id="KW-1185">Reference proteome</keyword>
<evidence type="ECO:0000313" key="3">
    <source>
        <dbReference type="EMBL" id="NHF58984.1"/>
    </source>
</evidence>
<evidence type="ECO:0000256" key="1">
    <source>
        <dbReference type="SAM" id="SignalP"/>
    </source>
</evidence>
<evidence type="ECO:0000313" key="4">
    <source>
        <dbReference type="Proteomes" id="UP000707206"/>
    </source>
</evidence>
<evidence type="ECO:0000259" key="2">
    <source>
        <dbReference type="Pfam" id="PF20041"/>
    </source>
</evidence>
<dbReference type="Pfam" id="PF20041">
    <property type="entry name" value="DUF6443"/>
    <property type="match status" value="1"/>
</dbReference>
<organism evidence="3 4">
    <name type="scientific">Pelagihabitans pacificus</name>
    <dbReference type="NCBI Taxonomy" id="2696054"/>
    <lineage>
        <taxon>Bacteria</taxon>
        <taxon>Pseudomonadati</taxon>
        <taxon>Bacteroidota</taxon>
        <taxon>Flavobacteriia</taxon>
        <taxon>Flavobacteriales</taxon>
        <taxon>Flavobacteriaceae</taxon>
        <taxon>Pelagihabitans</taxon>
    </lineage>
</organism>
<protein>
    <recommendedName>
        <fullName evidence="2">DUF6443 domain-containing protein</fullName>
    </recommendedName>
</protein>
<dbReference type="EMBL" id="VIKU02000001">
    <property type="protein sequence ID" value="NHF58984.1"/>
    <property type="molecule type" value="Genomic_DNA"/>
</dbReference>
<keyword evidence="1" id="KW-0732">Signal</keyword>
<dbReference type="PANTHER" id="PTHR32305:SF15">
    <property type="entry name" value="PROTEIN RHSA-RELATED"/>
    <property type="match status" value="1"/>
</dbReference>
<dbReference type="Gene3D" id="2.180.10.10">
    <property type="entry name" value="RHS repeat-associated core"/>
    <property type="match status" value="2"/>
</dbReference>